<keyword evidence="6" id="KW-0175">Coiled coil</keyword>
<name>I8UIZ0_9BACL</name>
<keyword evidence="5" id="KW-0472">Membrane</keyword>
<evidence type="ECO:0000256" key="4">
    <source>
        <dbReference type="ARBA" id="ARBA00023134"/>
    </source>
</evidence>
<dbReference type="InterPro" id="IPR027417">
    <property type="entry name" value="P-loop_NTPase"/>
</dbReference>
<dbReference type="OrthoDB" id="5477114at2"/>
<dbReference type="STRING" id="1196324.A374_04754"/>
<dbReference type="Proteomes" id="UP000004080">
    <property type="component" value="Unassembled WGS sequence"/>
</dbReference>
<feature type="domain" description="Dynamin N-terminal" evidence="7">
    <location>
        <begin position="623"/>
        <end position="840"/>
    </location>
</feature>
<comment type="caution">
    <text evidence="8">The sequence shown here is derived from an EMBL/GenBank/DDBJ whole genome shotgun (WGS) entry which is preliminary data.</text>
</comment>
<feature type="domain" description="Dynamin N-terminal" evidence="7">
    <location>
        <begin position="54"/>
        <end position="208"/>
    </location>
</feature>
<keyword evidence="3" id="KW-0378">Hydrolase</keyword>
<evidence type="ECO:0000313" key="8">
    <source>
        <dbReference type="EMBL" id="EIT86855.1"/>
    </source>
</evidence>
<organism evidence="8 9">
    <name type="scientific">Fictibacillus macauensis ZFHKF-1</name>
    <dbReference type="NCBI Taxonomy" id="1196324"/>
    <lineage>
        <taxon>Bacteria</taxon>
        <taxon>Bacillati</taxon>
        <taxon>Bacillota</taxon>
        <taxon>Bacilli</taxon>
        <taxon>Bacillales</taxon>
        <taxon>Fictibacillaceae</taxon>
        <taxon>Fictibacillus</taxon>
    </lineage>
</organism>
<dbReference type="GO" id="GO:0008053">
    <property type="term" value="P:mitochondrial fusion"/>
    <property type="evidence" value="ECO:0007669"/>
    <property type="project" value="TreeGrafter"/>
</dbReference>
<evidence type="ECO:0000313" key="9">
    <source>
        <dbReference type="Proteomes" id="UP000004080"/>
    </source>
</evidence>
<keyword evidence="2" id="KW-0547">Nucleotide-binding</keyword>
<dbReference type="InterPro" id="IPR027094">
    <property type="entry name" value="Mitofusin_fam"/>
</dbReference>
<accession>I8UIZ0</accession>
<evidence type="ECO:0000256" key="5">
    <source>
        <dbReference type="ARBA" id="ARBA00023136"/>
    </source>
</evidence>
<dbReference type="GO" id="GO:0005525">
    <property type="term" value="F:GTP binding"/>
    <property type="evidence" value="ECO:0007669"/>
    <property type="project" value="UniProtKB-KW"/>
</dbReference>
<dbReference type="AlphaFoldDB" id="I8UIZ0"/>
<dbReference type="EMBL" id="AKKV01000020">
    <property type="protein sequence ID" value="EIT86855.1"/>
    <property type="molecule type" value="Genomic_DNA"/>
</dbReference>
<gene>
    <name evidence="8" type="ORF">A374_04754</name>
</gene>
<dbReference type="InterPro" id="IPR045063">
    <property type="entry name" value="Dynamin_N"/>
</dbReference>
<evidence type="ECO:0000256" key="6">
    <source>
        <dbReference type="SAM" id="Coils"/>
    </source>
</evidence>
<dbReference type="Pfam" id="PF00350">
    <property type="entry name" value="Dynamin_N"/>
    <property type="match status" value="2"/>
</dbReference>
<dbReference type="GO" id="GO:0016020">
    <property type="term" value="C:membrane"/>
    <property type="evidence" value="ECO:0007669"/>
    <property type="project" value="UniProtKB-SubCell"/>
</dbReference>
<protein>
    <submittedName>
        <fullName evidence="8">Dynamin family protein</fullName>
    </submittedName>
</protein>
<keyword evidence="4" id="KW-0342">GTP-binding</keyword>
<dbReference type="SUPFAM" id="SSF52540">
    <property type="entry name" value="P-loop containing nucleoside triphosphate hydrolases"/>
    <property type="match status" value="2"/>
</dbReference>
<dbReference type="PANTHER" id="PTHR10465:SF0">
    <property type="entry name" value="SARCALUMENIN"/>
    <property type="match status" value="1"/>
</dbReference>
<dbReference type="eggNOG" id="COG0699">
    <property type="taxonomic scope" value="Bacteria"/>
</dbReference>
<reference evidence="8 9" key="1">
    <citation type="journal article" date="2012" name="J. Bacteriol.">
        <title>Genome of Bacillus macauensis ZFHKF-1, a Long-Chain-Forming Bacterium.</title>
        <authorList>
            <person name="Cai L."/>
            <person name="Zhang T."/>
        </authorList>
    </citation>
    <scope>NUCLEOTIDE SEQUENCE [LARGE SCALE GENOMIC DNA]</scope>
    <source>
        <strain evidence="8 9">ZFHKF-1</strain>
    </source>
</reference>
<feature type="coiled-coil region" evidence="6">
    <location>
        <begin position="952"/>
        <end position="979"/>
    </location>
</feature>
<dbReference type="PATRIC" id="fig|1196324.3.peg.965"/>
<dbReference type="InterPro" id="IPR005225">
    <property type="entry name" value="Small_GTP-bd"/>
</dbReference>
<dbReference type="RefSeq" id="WP_007201050.1">
    <property type="nucleotide sequence ID" value="NZ_AKKV01000020.1"/>
</dbReference>
<dbReference type="PANTHER" id="PTHR10465">
    <property type="entry name" value="TRANSMEMBRANE GTPASE FZO1"/>
    <property type="match status" value="1"/>
</dbReference>
<keyword evidence="9" id="KW-1185">Reference proteome</keyword>
<evidence type="ECO:0000256" key="3">
    <source>
        <dbReference type="ARBA" id="ARBA00022801"/>
    </source>
</evidence>
<proteinExistence type="predicted"/>
<evidence type="ECO:0000256" key="2">
    <source>
        <dbReference type="ARBA" id="ARBA00022741"/>
    </source>
</evidence>
<evidence type="ECO:0000259" key="7">
    <source>
        <dbReference type="Pfam" id="PF00350"/>
    </source>
</evidence>
<sequence length="1214" mass="137227">MKNAKDTVIQDPHYKEVASAVASVYTKLEEQSYPTEAPAVLELYEKLVQQEFAIAFCGHFSAGKSTMINEIMGENILPSSPIPTSANVVKLRSGESFISVKIKDKGHVRLAPPVNLDDVKKWAKNGDDVESIEIGVGEGLLPPNVAVFDTPGIDSTDDAHKVATESALHMADVVFYVMDYNHVLSQLNFSFVRLLKEQGKKLYLIVNQIDKHNEEEISFAQFQENVIAGFRSWDIEPEEIFFTTIKEPTHKGNQLADIKTLFQKFYLEKDEWIKENALKETELMIQKTVQASLAHEEETHAEAFVIAESYDAAELQQNFEANQKQLTKLTSESEEKSKEAAKTFKEILDTAILMPFQTREAATHYIESLQAGFKVGFLFSQKKTEQARNERLQVFYESVLENIKTQISWHLKDYFHAYQQTVQSEPELTPDHLRSLVQSGASLSGNYVLQYCNDVTAAIQKMYTAHYRNEIQAIQQVVKAENENEITALKEMILKEEQALDALQRVRSIRDRWNAIQEEWLVTLYERHVNEQALQHANEALFAIETNVATLEDLSQMTASASPEAVEGVVEEQPLTEKQDVEQEATTLQKASSVLADAQLLPTIAEALQQASSRITQRSFTVSLFGAFSAGKSSFANALIGEKLLPVSPNPTTATINRILPPTAEHQHGTALITFKEEQALLIELNQSLAPFGLKGETLDEAIRAAQQKKEKVTDALRPHLQFLSAVVAGYTENKEKLGTTMVVSVADFQAFVAQEEKACFTESIAVYYDCALTRMGVTLVDTPGADSINARHTNVAFEFIKNSDAILYVTYYNHAFSAADREFLIQLGRVKDTFELDKMFFMINAADLAQDEAELEEVTSHVASNLQQFGIRNPKLFPLSSYYALLAQQNNEEAHRKLTALYGEEENEATYLQKTGFPSFYDSFTHFLRHDLAQVLLASAHKQLTQAKSTLGQFIAQAEKSEEEREQEKARLQGALQEGIRCLHAYSEEKQSELLTKEISELLFYVRQRVMLRFTEFFNEAFNSSVITGGVREQKAALASCLQELHQMIEFDLQQESRATALRVEKQLLSLVTAFNEELDEVLQGYVAPAFISQVEQLSIDTLQSTVSLSFPAQAPHIVKDFKNANHFFEQNGKKDMMERLYEQLDQEVAVFVEQSIPVFEHYYQAIFENVIESQKQEREKEYVRYIQNSIEAMDSPEQKEKMKLALSSLQAL</sequence>
<evidence type="ECO:0000256" key="1">
    <source>
        <dbReference type="ARBA" id="ARBA00004370"/>
    </source>
</evidence>
<dbReference type="CDD" id="cd09912">
    <property type="entry name" value="DLP_2"/>
    <property type="match status" value="2"/>
</dbReference>
<comment type="subcellular location">
    <subcellularLocation>
        <location evidence="1">Membrane</location>
    </subcellularLocation>
</comment>
<dbReference type="GO" id="GO:0003924">
    <property type="term" value="F:GTPase activity"/>
    <property type="evidence" value="ECO:0007669"/>
    <property type="project" value="InterPro"/>
</dbReference>
<dbReference type="Gene3D" id="3.40.50.300">
    <property type="entry name" value="P-loop containing nucleotide triphosphate hydrolases"/>
    <property type="match status" value="2"/>
</dbReference>
<feature type="coiled-coil region" evidence="6">
    <location>
        <begin position="479"/>
        <end position="506"/>
    </location>
</feature>
<dbReference type="NCBIfam" id="TIGR00231">
    <property type="entry name" value="small_GTP"/>
    <property type="match status" value="1"/>
</dbReference>